<dbReference type="Gene3D" id="3.30.70.1880">
    <property type="entry name" value="Protein of unknown function DUF881"/>
    <property type="match status" value="1"/>
</dbReference>
<keyword evidence="4" id="KW-1185">Reference proteome</keyword>
<organism evidence="3 4">
    <name type="scientific">Alkaliphilus metalliredigens (strain QYMF)</name>
    <dbReference type="NCBI Taxonomy" id="293826"/>
    <lineage>
        <taxon>Bacteria</taxon>
        <taxon>Bacillati</taxon>
        <taxon>Bacillota</taxon>
        <taxon>Clostridia</taxon>
        <taxon>Peptostreptococcales</taxon>
        <taxon>Natronincolaceae</taxon>
        <taxon>Alkaliphilus</taxon>
    </lineage>
</organism>
<dbReference type="KEGG" id="amt:Amet_2876"/>
<dbReference type="eggNOG" id="COG3879">
    <property type="taxonomic scope" value="Bacteria"/>
</dbReference>
<evidence type="ECO:0008006" key="5">
    <source>
        <dbReference type="Google" id="ProtNLM"/>
    </source>
</evidence>
<evidence type="ECO:0000256" key="2">
    <source>
        <dbReference type="SAM" id="Coils"/>
    </source>
</evidence>
<dbReference type="RefSeq" id="WP_012063994.1">
    <property type="nucleotide sequence ID" value="NC_009633.1"/>
</dbReference>
<dbReference type="PANTHER" id="PTHR37313">
    <property type="entry name" value="UPF0749 PROTEIN RV1825"/>
    <property type="match status" value="1"/>
</dbReference>
<evidence type="ECO:0000256" key="1">
    <source>
        <dbReference type="ARBA" id="ARBA00009108"/>
    </source>
</evidence>
<dbReference type="Pfam" id="PF05949">
    <property type="entry name" value="DUF881"/>
    <property type="match status" value="1"/>
</dbReference>
<sequence length="245" mass="27646">MKAFKGKLAVGILCAILGLTISMQLKTVRDREGEGFLSTHKAQELAMQLSELRGERTRLNEELTELEKRLREYEISEADENLIIRNLRNDLDRFQIMSGSKALQGPGVSITIADPPADAEYAGTGEVSLIMYNYEILLSLINVLNAAGAEAISINNQRYIATTEVYLTSNSVMINDVPTSPPFMITAIGSPEDLESSLNMRYGIIWEIRQHYERLNIEVRKESELTIPRYSRVIDYQFAKPIENL</sequence>
<dbReference type="InterPro" id="IPR010273">
    <property type="entry name" value="DUF881"/>
</dbReference>
<feature type="coiled-coil region" evidence="2">
    <location>
        <begin position="42"/>
        <end position="76"/>
    </location>
</feature>
<reference evidence="4" key="1">
    <citation type="journal article" date="2016" name="Genome Announc.">
        <title>Complete genome sequence of Alkaliphilus metalliredigens strain QYMF, an alkaliphilic and metal-reducing bacterium isolated from borax-contaminated leachate ponds.</title>
        <authorList>
            <person name="Hwang C."/>
            <person name="Copeland A."/>
            <person name="Lucas S."/>
            <person name="Lapidus A."/>
            <person name="Barry K."/>
            <person name="Detter J.C."/>
            <person name="Glavina Del Rio T."/>
            <person name="Hammon N."/>
            <person name="Israni S."/>
            <person name="Dalin E."/>
            <person name="Tice H."/>
            <person name="Pitluck S."/>
            <person name="Chertkov O."/>
            <person name="Brettin T."/>
            <person name="Bruce D."/>
            <person name="Han C."/>
            <person name="Schmutz J."/>
            <person name="Larimer F."/>
            <person name="Land M.L."/>
            <person name="Hauser L."/>
            <person name="Kyrpides N."/>
            <person name="Mikhailova N."/>
            <person name="Ye Q."/>
            <person name="Zhou J."/>
            <person name="Richardson P."/>
            <person name="Fields M.W."/>
        </authorList>
    </citation>
    <scope>NUCLEOTIDE SEQUENCE [LARGE SCALE GENOMIC DNA]</scope>
    <source>
        <strain evidence="4">QYMF</strain>
    </source>
</reference>
<dbReference type="STRING" id="293826.Amet_2876"/>
<dbReference type="Proteomes" id="UP000001572">
    <property type="component" value="Chromosome"/>
</dbReference>
<dbReference type="OrthoDB" id="9776196at2"/>
<dbReference type="AlphaFoldDB" id="A6TS58"/>
<evidence type="ECO:0000313" key="3">
    <source>
        <dbReference type="EMBL" id="ABR49026.1"/>
    </source>
</evidence>
<proteinExistence type="inferred from homology"/>
<protein>
    <recommendedName>
        <fullName evidence="5">Division initiation protein</fullName>
    </recommendedName>
</protein>
<gene>
    <name evidence="3" type="ordered locus">Amet_2876</name>
</gene>
<accession>A6TS58</accession>
<evidence type="ECO:0000313" key="4">
    <source>
        <dbReference type="Proteomes" id="UP000001572"/>
    </source>
</evidence>
<name>A6TS58_ALKMQ</name>
<keyword evidence="2" id="KW-0175">Coiled coil</keyword>
<dbReference type="EMBL" id="CP000724">
    <property type="protein sequence ID" value="ABR49026.1"/>
    <property type="molecule type" value="Genomic_DNA"/>
</dbReference>
<comment type="similarity">
    <text evidence="1">Belongs to the UPF0749 family.</text>
</comment>
<dbReference type="PANTHER" id="PTHR37313:SF2">
    <property type="entry name" value="UPF0749 PROTEIN YLXX"/>
    <property type="match status" value="1"/>
</dbReference>
<dbReference type="HOGENOM" id="CLU_040273_4_1_9"/>